<dbReference type="EC" id="4.2.1.3" evidence="5 16"/>
<keyword evidence="13 17" id="KW-0411">Iron-sulfur</keyword>
<comment type="similarity">
    <text evidence="4 16">Belongs to the aconitase/IPM isomerase family.</text>
</comment>
<proteinExistence type="inferred from homology"/>
<keyword evidence="11" id="KW-0694">RNA-binding</keyword>
<evidence type="ECO:0000256" key="1">
    <source>
        <dbReference type="ARBA" id="ARBA00000118"/>
    </source>
</evidence>
<evidence type="ECO:0000256" key="11">
    <source>
        <dbReference type="ARBA" id="ARBA00022884"/>
    </source>
</evidence>
<evidence type="ECO:0000256" key="4">
    <source>
        <dbReference type="ARBA" id="ARBA00007185"/>
    </source>
</evidence>
<feature type="binding site" evidence="17">
    <location>
        <position position="772"/>
    </location>
    <ligand>
        <name>[4Fe-4S] cluster</name>
        <dbReference type="ChEBI" id="CHEBI:49883"/>
    </ligand>
</feature>
<dbReference type="InterPro" id="IPR036288">
    <property type="entry name" value="Aconitase_B_HEAT-like_dom_sf"/>
</dbReference>
<feature type="binding site" evidence="18">
    <location>
        <position position="499"/>
    </location>
    <ligand>
        <name>substrate</name>
    </ligand>
</feature>
<sequence>MLEAYRKAAAEREALGIPALPLTARQTADLVELLKNPPAGEDRFLVDLLANRVPPGVDDASKVKASFLAAVAEGSVHSPLVSPEYAAKLLGTMLGGYNIHPLIELLDNEQLAPVAAEGLKHTLLMFDSFHDVQEKAEQGNPHAQAVLKSWADAEWFTSREKVPEKITVTVFKVDGETNTDDLSPAPDAWSRPDIPLHALAMLKNPREGISPDKPGEVGPIKLLEELKAKGHPVAYVGDVVGTGSSRKSATNSVIWHTGLDIPFVPNKRYGGVCLGGKIAPIFFNTQEDSGALPIEVDVSALKMGDVVDILPYEGKIVKNGETVAEFQLKSQVLLDEVQAGGRINLIIGRGLTAKAREALGLPASTEFRLPQAPAESKAGFSLAQKMVGRACGLPEGQGVRPGTYCEPRMTTVGSQDTTGPMTRDELKDLACLGFSADLVMQSFCHTAAYPKPVDVKTHKELPEFISTRGGVSLRPGDGVIHSWLNRLLLPDTVGTGGDSHTRFPIGISFPAGSGLVAFAAATGVMPLDMPESVLVRFSGKLQPGVTLRDLVNAIPLYAIKQGLLTVAKAGKKNIFSGRILEIEGLPDLKVEQAFELSDASAERSAAGCTVKLNQEPVIEYMKSNIVLMKNMIADGYKDPRTLERRIKAMEAWLAAPQLLEADQDAEYAAVIEINMDDIKEPIVACPNDPDDVKFMSEVSGTPIDEVFIGSCMTNIGHFRAASKLLEGKSDIPVRLWMAPPTKMDAQELTNEGHYGVLGRAGARMEMPGCSLCMGNQAQVREGATVMSTSTRNFPNRLGKNTFVYLGSAELAAICSKLGRIPTVEEYQANIGIINEQGDQIYRYMNFNEIDSYNEVAAKVNV</sequence>
<feature type="domain" description="Aconitase B swivel" evidence="20">
    <location>
        <begin position="168"/>
        <end position="380"/>
    </location>
</feature>
<feature type="binding site" evidence="18">
    <location>
        <position position="796"/>
    </location>
    <ligand>
        <name>substrate</name>
    </ligand>
</feature>
<dbReference type="Pfam" id="PF11791">
    <property type="entry name" value="Aconitase_B_N"/>
    <property type="match status" value="1"/>
</dbReference>
<dbReference type="FunFam" id="3.20.19.10:FF:000004">
    <property type="entry name" value="Aconitate hydratase B"/>
    <property type="match status" value="1"/>
</dbReference>
<evidence type="ECO:0000256" key="3">
    <source>
        <dbReference type="ARBA" id="ARBA00005026"/>
    </source>
</evidence>
<dbReference type="GO" id="GO:0019629">
    <property type="term" value="P:propionate catabolic process, 2-methylcitrate cycle"/>
    <property type="evidence" value="ECO:0007669"/>
    <property type="project" value="TreeGrafter"/>
</dbReference>
<evidence type="ECO:0000313" key="23">
    <source>
        <dbReference type="Proteomes" id="UP000516412"/>
    </source>
</evidence>
<organism evidence="22 23">
    <name type="scientific">Neisseria musculi</name>
    <dbReference type="NCBI Taxonomy" id="1815583"/>
    <lineage>
        <taxon>Bacteria</taxon>
        <taxon>Pseudomonadati</taxon>
        <taxon>Pseudomonadota</taxon>
        <taxon>Betaproteobacteria</taxon>
        <taxon>Neisseriales</taxon>
        <taxon>Neisseriaceae</taxon>
        <taxon>Neisseria</taxon>
    </lineage>
</organism>
<evidence type="ECO:0000256" key="13">
    <source>
        <dbReference type="ARBA" id="ARBA00023014"/>
    </source>
</evidence>
<keyword evidence="8 17" id="KW-0004">4Fe-4S</keyword>
<dbReference type="FunFam" id="1.25.40.310:FF:000001">
    <property type="entry name" value="Aconitate hydratase B"/>
    <property type="match status" value="1"/>
</dbReference>
<comment type="catalytic activity">
    <reaction evidence="1 16">
        <text>(2S,3R)-3-hydroxybutane-1,2,3-tricarboxylate = 2-methyl-cis-aconitate + H2O</text>
        <dbReference type="Rhea" id="RHEA:17941"/>
        <dbReference type="ChEBI" id="CHEBI:15377"/>
        <dbReference type="ChEBI" id="CHEBI:57429"/>
        <dbReference type="ChEBI" id="CHEBI:57872"/>
        <dbReference type="EC" id="4.2.1.99"/>
    </reaction>
</comment>
<dbReference type="UniPathway" id="UPA00223">
    <property type="reaction ID" value="UER00718"/>
</dbReference>
<keyword evidence="14 16" id="KW-0456">Lyase</keyword>
<dbReference type="InterPro" id="IPR018136">
    <property type="entry name" value="Aconitase_4Fe-4S_BS"/>
</dbReference>
<dbReference type="SUPFAM" id="SSF74778">
    <property type="entry name" value="Aconitase B, N-terminal domain"/>
    <property type="match status" value="1"/>
</dbReference>
<dbReference type="GO" id="GO:0051539">
    <property type="term" value="F:4 iron, 4 sulfur cluster binding"/>
    <property type="evidence" value="ECO:0007669"/>
    <property type="project" value="UniProtKB-KW"/>
</dbReference>
<dbReference type="GO" id="GO:0046872">
    <property type="term" value="F:metal ion binding"/>
    <property type="evidence" value="ECO:0007669"/>
    <property type="project" value="UniProtKB-KW"/>
</dbReference>
<dbReference type="InterPro" id="IPR015928">
    <property type="entry name" value="Aconitase/3IPM_dehydase_swvl"/>
</dbReference>
<evidence type="ECO:0000256" key="14">
    <source>
        <dbReference type="ARBA" id="ARBA00023239"/>
    </source>
</evidence>
<accession>A0A7H1MDQ9</accession>
<dbReference type="CDD" id="cd01576">
    <property type="entry name" value="AcnB_Swivel"/>
    <property type="match status" value="1"/>
</dbReference>
<dbReference type="GO" id="GO:0005829">
    <property type="term" value="C:cytosol"/>
    <property type="evidence" value="ECO:0007669"/>
    <property type="project" value="InterPro"/>
</dbReference>
<dbReference type="UniPathway" id="UPA00946"/>
<feature type="binding site" evidence="18">
    <location>
        <position position="791"/>
    </location>
    <ligand>
        <name>substrate</name>
    </ligand>
</feature>
<keyword evidence="23" id="KW-1185">Reference proteome</keyword>
<evidence type="ECO:0000256" key="15">
    <source>
        <dbReference type="ARBA" id="ARBA00023501"/>
    </source>
</evidence>
<evidence type="ECO:0000256" key="18">
    <source>
        <dbReference type="PIRSR" id="PIRSR036687-2"/>
    </source>
</evidence>
<dbReference type="Proteomes" id="UP000516412">
    <property type="component" value="Chromosome"/>
</dbReference>
<feature type="domain" description="Aconitase/3-isopropylmalate dehydratase large subunit alpha/beta/alpha" evidence="19">
    <location>
        <begin position="472"/>
        <end position="814"/>
    </location>
</feature>
<evidence type="ECO:0000256" key="16">
    <source>
        <dbReference type="PIRNR" id="PIRNR036687"/>
    </source>
</evidence>
<dbReference type="KEGG" id="nmus:H7A79_2330"/>
<dbReference type="GO" id="GO:0006099">
    <property type="term" value="P:tricarboxylic acid cycle"/>
    <property type="evidence" value="ECO:0007669"/>
    <property type="project" value="UniProtKB-UniPathway"/>
</dbReference>
<dbReference type="InterPro" id="IPR015929">
    <property type="entry name" value="Aconitase_B_swivel"/>
</dbReference>
<dbReference type="Gene3D" id="3.30.499.10">
    <property type="entry name" value="Aconitase, domain 3"/>
    <property type="match status" value="2"/>
</dbReference>
<evidence type="ECO:0000259" key="20">
    <source>
        <dbReference type="Pfam" id="PF06434"/>
    </source>
</evidence>
<dbReference type="GO" id="GO:0003730">
    <property type="term" value="F:mRNA 3'-UTR binding"/>
    <property type="evidence" value="ECO:0007669"/>
    <property type="project" value="UniProtKB-ARBA"/>
</dbReference>
<dbReference type="Gene3D" id="3.20.19.10">
    <property type="entry name" value="Aconitase, domain 4"/>
    <property type="match status" value="1"/>
</dbReference>
<comment type="catalytic activity">
    <reaction evidence="15 16">
        <text>citrate = D-threo-isocitrate</text>
        <dbReference type="Rhea" id="RHEA:10336"/>
        <dbReference type="ChEBI" id="CHEBI:15562"/>
        <dbReference type="ChEBI" id="CHEBI:16947"/>
        <dbReference type="EC" id="4.2.1.3"/>
    </reaction>
</comment>
<gene>
    <name evidence="22" type="primary">acnB</name>
    <name evidence="22" type="ORF">H7A79_2330</name>
</gene>
<dbReference type="PANTHER" id="PTHR43160">
    <property type="entry name" value="ACONITATE HYDRATASE B"/>
    <property type="match status" value="1"/>
</dbReference>
<feature type="domain" description="Aconitase B HEAT-like" evidence="21">
    <location>
        <begin position="4"/>
        <end position="156"/>
    </location>
</feature>
<dbReference type="InterPro" id="IPR004406">
    <property type="entry name" value="Aconitase_B"/>
</dbReference>
<dbReference type="AlphaFoldDB" id="A0A7H1MDQ9"/>
<evidence type="ECO:0000256" key="5">
    <source>
        <dbReference type="ARBA" id="ARBA00012926"/>
    </source>
</evidence>
<evidence type="ECO:0000256" key="9">
    <source>
        <dbReference type="ARBA" id="ARBA00022532"/>
    </source>
</evidence>
<dbReference type="Pfam" id="PF06434">
    <property type="entry name" value="Aconitase_2_N"/>
    <property type="match status" value="1"/>
</dbReference>
<dbReference type="EC" id="4.2.1.99" evidence="6 16"/>
<dbReference type="Gene3D" id="3.40.1060.10">
    <property type="entry name" value="Aconitase, Domain 2"/>
    <property type="match status" value="1"/>
</dbReference>
<dbReference type="NCBIfam" id="NF006690">
    <property type="entry name" value="PRK09238.1"/>
    <property type="match status" value="1"/>
</dbReference>
<evidence type="ECO:0000256" key="2">
    <source>
        <dbReference type="ARBA" id="ARBA00004717"/>
    </source>
</evidence>
<dbReference type="SUPFAM" id="SSF52016">
    <property type="entry name" value="LeuD/IlvD-like"/>
    <property type="match status" value="1"/>
</dbReference>
<keyword evidence="10 17" id="KW-0479">Metal-binding</keyword>
<dbReference type="GO" id="GO:0003994">
    <property type="term" value="F:aconitate hydratase activity"/>
    <property type="evidence" value="ECO:0007669"/>
    <property type="project" value="UniProtKB-EC"/>
</dbReference>
<dbReference type="InterPro" id="IPR015932">
    <property type="entry name" value="Aconitase_dom2"/>
</dbReference>
<dbReference type="InterPro" id="IPR036008">
    <property type="entry name" value="Aconitase_4Fe-4S_dom"/>
</dbReference>
<comment type="pathway">
    <text evidence="2 16">Carbohydrate metabolism; tricarboxylic acid cycle; isocitrate from oxaloacetate: step 2/2.</text>
</comment>
<feature type="binding site" evidence="18">
    <location>
        <begin position="244"/>
        <end position="246"/>
    </location>
    <ligand>
        <name>substrate</name>
    </ligand>
</feature>
<evidence type="ECO:0000259" key="19">
    <source>
        <dbReference type="Pfam" id="PF00330"/>
    </source>
</evidence>
<evidence type="ECO:0000256" key="7">
    <source>
        <dbReference type="ARBA" id="ARBA00019379"/>
    </source>
</evidence>
<dbReference type="Gene3D" id="1.25.40.310">
    <property type="entry name" value="Aconitate B, HEAT-like domain"/>
    <property type="match status" value="1"/>
</dbReference>
<dbReference type="CDD" id="cd01581">
    <property type="entry name" value="AcnB"/>
    <property type="match status" value="1"/>
</dbReference>
<comment type="cofactor">
    <cofactor evidence="17">
        <name>[4Fe-4S] cluster</name>
        <dbReference type="ChEBI" id="CHEBI:49883"/>
    </cofactor>
    <text evidence="17">Binds 1 [4Fe-4S] cluster per subunit.</text>
</comment>
<dbReference type="PROSITE" id="PS00450">
    <property type="entry name" value="ACONITASE_1"/>
    <property type="match status" value="1"/>
</dbReference>
<evidence type="ECO:0000256" key="17">
    <source>
        <dbReference type="PIRSR" id="PIRSR036687-1"/>
    </source>
</evidence>
<feature type="binding site" evidence="18">
    <location>
        <position position="191"/>
    </location>
    <ligand>
        <name>substrate</name>
    </ligand>
</feature>
<feature type="binding site" evidence="17">
    <location>
        <position position="769"/>
    </location>
    <ligand>
        <name>[4Fe-4S] cluster</name>
        <dbReference type="ChEBI" id="CHEBI:49883"/>
    </ligand>
</feature>
<reference evidence="22" key="1">
    <citation type="submission" date="2024-06" db="EMBL/GenBank/DDBJ databases">
        <title>Complete Genome Sequence of mouse commensal type strain Neisseria musculi.</title>
        <authorList>
            <person name="Thapa E."/>
            <person name="Aluvathingal J."/>
            <person name="Nadendla S."/>
            <person name="Mehta A."/>
            <person name="Tettelin H."/>
            <person name="Weyand N.J."/>
        </authorList>
    </citation>
    <scope>NUCLEOTIDE SEQUENCE</scope>
    <source>
        <strain evidence="22">NW831</strain>
    </source>
</reference>
<feature type="binding site" evidence="17">
    <location>
        <position position="711"/>
    </location>
    <ligand>
        <name>[4Fe-4S] cluster</name>
        <dbReference type="ChEBI" id="CHEBI:49883"/>
    </ligand>
</feature>
<evidence type="ECO:0000256" key="8">
    <source>
        <dbReference type="ARBA" id="ARBA00022485"/>
    </source>
</evidence>
<dbReference type="FunFam" id="3.30.499.10:FF:000001">
    <property type="entry name" value="Aconitate hydratase B"/>
    <property type="match status" value="1"/>
</dbReference>
<dbReference type="PANTHER" id="PTHR43160:SF4">
    <property type="entry name" value="ACONITATE HYDRATASE B"/>
    <property type="match status" value="1"/>
</dbReference>
<dbReference type="NCBIfam" id="TIGR00117">
    <property type="entry name" value="acnB"/>
    <property type="match status" value="1"/>
</dbReference>
<dbReference type="GO" id="GO:0047456">
    <property type="term" value="F:2-methylisocitrate dehydratase activity"/>
    <property type="evidence" value="ECO:0007669"/>
    <property type="project" value="UniProtKB-EC"/>
</dbReference>
<protein>
    <recommendedName>
        <fullName evidence="7 16">Aconitate hydratase B</fullName>
        <ecNumber evidence="5 16">4.2.1.3</ecNumber>
        <ecNumber evidence="6 16">4.2.1.99</ecNumber>
    </recommendedName>
    <alternativeName>
        <fullName evidence="16">2-methylisocitrate dehydratase</fullName>
    </alternativeName>
</protein>
<comment type="pathway">
    <text evidence="3">Organic acid metabolism; propanoate degradation.</text>
</comment>
<dbReference type="InterPro" id="IPR015931">
    <property type="entry name" value="Acnase/IPM_dHydase_lsu_aba_1/3"/>
</dbReference>
<dbReference type="PIRSF" id="PIRSF036687">
    <property type="entry name" value="AcnB"/>
    <property type="match status" value="1"/>
</dbReference>
<evidence type="ECO:0000313" key="22">
    <source>
        <dbReference type="EMBL" id="QNT59774.1"/>
    </source>
</evidence>
<evidence type="ECO:0000256" key="12">
    <source>
        <dbReference type="ARBA" id="ARBA00023004"/>
    </source>
</evidence>
<keyword evidence="12 17" id="KW-0408">Iron</keyword>
<dbReference type="RefSeq" id="WP_187000429.1">
    <property type="nucleotide sequence ID" value="NZ_CP060414.2"/>
</dbReference>
<evidence type="ECO:0000256" key="6">
    <source>
        <dbReference type="ARBA" id="ARBA00013250"/>
    </source>
</evidence>
<dbReference type="InterPro" id="IPR050926">
    <property type="entry name" value="Aconitase/IPM_isomerase"/>
</dbReference>
<feature type="binding site" evidence="18">
    <location>
        <begin position="415"/>
        <end position="417"/>
    </location>
    <ligand>
        <name>substrate</name>
    </ligand>
</feature>
<name>A0A7H1MDQ9_9NEIS</name>
<dbReference type="InterPro" id="IPR001030">
    <property type="entry name" value="Acoase/IPM_deHydtase_lsu_aba"/>
</dbReference>
<dbReference type="EMBL" id="CP060414">
    <property type="protein sequence ID" value="QNT59774.1"/>
    <property type="molecule type" value="Genomic_DNA"/>
</dbReference>
<evidence type="ECO:0000259" key="21">
    <source>
        <dbReference type="Pfam" id="PF11791"/>
    </source>
</evidence>
<keyword evidence="9 16" id="KW-0816">Tricarboxylic acid cycle</keyword>
<dbReference type="FunFam" id="3.30.499.10:FF:000008">
    <property type="entry name" value="Aconitate hydratase B"/>
    <property type="match status" value="1"/>
</dbReference>
<dbReference type="SUPFAM" id="SSF53732">
    <property type="entry name" value="Aconitase iron-sulfur domain"/>
    <property type="match status" value="1"/>
</dbReference>
<evidence type="ECO:0000256" key="10">
    <source>
        <dbReference type="ARBA" id="ARBA00022723"/>
    </source>
</evidence>
<dbReference type="Pfam" id="PF00330">
    <property type="entry name" value="Aconitase"/>
    <property type="match status" value="1"/>
</dbReference>
<dbReference type="InterPro" id="IPR015933">
    <property type="entry name" value="Aconitase_B_HEAT-like_dom"/>
</dbReference>